<dbReference type="PANTHER" id="PTHR32552:SF68">
    <property type="entry name" value="FERRICHROME OUTER MEMBRANE TRANSPORTER_PHAGE RECEPTOR"/>
    <property type="match status" value="1"/>
</dbReference>
<accession>A0A6B2LZ92</accession>
<keyword evidence="7" id="KW-0408">Iron</keyword>
<evidence type="ECO:0000256" key="5">
    <source>
        <dbReference type="ARBA" id="ARBA00022692"/>
    </source>
</evidence>
<keyword evidence="8" id="KW-0406">Ion transport</keyword>
<keyword evidence="15" id="KW-1185">Reference proteome</keyword>
<keyword evidence="4" id="KW-0410">Iron transport</keyword>
<dbReference type="PANTHER" id="PTHR32552">
    <property type="entry name" value="FERRICHROME IRON RECEPTOR-RELATED"/>
    <property type="match status" value="1"/>
</dbReference>
<dbReference type="InterPro" id="IPR039426">
    <property type="entry name" value="TonB-dep_rcpt-like"/>
</dbReference>
<dbReference type="Proteomes" id="UP000478417">
    <property type="component" value="Unassembled WGS sequence"/>
</dbReference>
<dbReference type="InterPro" id="IPR037066">
    <property type="entry name" value="Plug_dom_sf"/>
</dbReference>
<dbReference type="GO" id="GO:0009279">
    <property type="term" value="C:cell outer membrane"/>
    <property type="evidence" value="ECO:0007669"/>
    <property type="project" value="UniProtKB-SubCell"/>
</dbReference>
<organism evidence="14 15">
    <name type="scientific">Oceanipulchritudo coccoides</name>
    <dbReference type="NCBI Taxonomy" id="2706888"/>
    <lineage>
        <taxon>Bacteria</taxon>
        <taxon>Pseudomonadati</taxon>
        <taxon>Verrucomicrobiota</taxon>
        <taxon>Opitutia</taxon>
        <taxon>Puniceicoccales</taxon>
        <taxon>Oceanipulchritudinaceae</taxon>
        <taxon>Oceanipulchritudo</taxon>
    </lineage>
</organism>
<dbReference type="EMBL" id="JAAGNX010000001">
    <property type="protein sequence ID" value="NDV61482.1"/>
    <property type="molecule type" value="Genomic_DNA"/>
</dbReference>
<dbReference type="RefSeq" id="WP_163962462.1">
    <property type="nucleotide sequence ID" value="NZ_JAAGNX010000001.1"/>
</dbReference>
<keyword evidence="9" id="KW-0472">Membrane</keyword>
<evidence type="ECO:0000313" key="14">
    <source>
        <dbReference type="EMBL" id="NDV61482.1"/>
    </source>
</evidence>
<evidence type="ECO:0000259" key="13">
    <source>
        <dbReference type="Pfam" id="PF07715"/>
    </source>
</evidence>
<keyword evidence="6 12" id="KW-0732">Signal</keyword>
<feature type="region of interest" description="Disordered" evidence="11">
    <location>
        <begin position="363"/>
        <end position="382"/>
    </location>
</feature>
<feature type="chain" id="PRO_5025622613" description="TonB-dependent receptor plug domain-containing protein" evidence="12">
    <location>
        <begin position="21"/>
        <end position="1124"/>
    </location>
</feature>
<evidence type="ECO:0000256" key="2">
    <source>
        <dbReference type="ARBA" id="ARBA00022448"/>
    </source>
</evidence>
<evidence type="ECO:0000256" key="10">
    <source>
        <dbReference type="ARBA" id="ARBA00023237"/>
    </source>
</evidence>
<proteinExistence type="predicted"/>
<evidence type="ECO:0000256" key="9">
    <source>
        <dbReference type="ARBA" id="ARBA00023136"/>
    </source>
</evidence>
<keyword evidence="3" id="KW-1134">Transmembrane beta strand</keyword>
<dbReference type="InterPro" id="IPR036942">
    <property type="entry name" value="Beta-barrel_TonB_sf"/>
</dbReference>
<evidence type="ECO:0000256" key="8">
    <source>
        <dbReference type="ARBA" id="ARBA00023065"/>
    </source>
</evidence>
<sequence>MKKILLTLIPGALLGTFLHAQDATADEQDIIELSPFVVEASEDVGYMATNTLAGTRLKTQLKEVGAAVSVYTGEFLEDIDATDIEDILTYTTSTEGGGIDGNYSSISGRNDDEVRGNPSAINRVRALSNATRTRNYFESALPSDGYNFSSVTISRGPNAVLAGIGSAGGIIDAALEQAVFRDSTRIEFRYSEHNSHREEFHWNRVLIDDFLAFRIDAMHEDRNFRQEPAFEKDRRIYMATTVKLRKNNPKAFWGATTIRANAEFGQIEGIPPTTLTPDWSMQSWFPGTDPRDGEPYEAPYWSYNGATRTTLDADGNEIANNLTIPGFPLFRNVALVFADPSSPEANMNLPGDLAGIQGHQGTIPGGAGSPRGALRSTGDLWRNGEDDGFQRTRLFDRKIFDFYKNLISGKFDSRAQDFEAVDIRMDQLLMNGNAGFEIAYNYQYFEQMRDLPVRGQDEISIDTNSILSVRTDAFNTGGALEDQFIPNPNYGRPFIVTRDAFRDQTNVDEFESFQASAFVKKDFTNSDSWLGRLLGRHTLSGLFFETTQFTSNRGYSSTWAGGDLDMETILGAVPGQGAGLRVNGAFYIGDSLVGVEREEDVRLTPITSNRPVIGQTYTLRVWDPEARQFVTGTSTPQRILTTARDQREEVESVALALQSFFLDDHIVTLFGWREDSSDAFTSSDPSPLADGNLDMSDFRLFPASSQTKESLTKSVVVKFPEAYLFDLPFDSDLRFYWNTSENFDPVGQRRNVWNEEVGSPDAETEEYGIMLSLFDGKLDLRVNRFETTINNVNVRGDVAIDNPFGYINTMINRMVNAHNEGLTPQDPSLDPLDEDGLAWSNGPNSFQTFEEVARAFYESIPLRMQANIGPENNFEPRFEGTGDSFAYIADNVTGVASLSDVVSEGWEYELVWNPTRAWRISLNAAKNEAVLASIAKEEVAFSEAWLERAGSIYNGDLLNIHRQPNSNDGAWMEQYRSSTVRQNITQAALSGQKTPEIRKWRVNLVTRYRFMDGFLEGFNVTGAVRWQDKIGIGYPLITGLDGSLIGDVDNPYYGDDQLSIDLGVGYGTTFKAFGQKIDWTVRLNVRNAFADDELIPIIANADGSIGTARIPPERTWSISNSFRF</sequence>
<protein>
    <recommendedName>
        <fullName evidence="13">TonB-dependent receptor plug domain-containing protein</fullName>
    </recommendedName>
</protein>
<evidence type="ECO:0000313" key="15">
    <source>
        <dbReference type="Proteomes" id="UP000478417"/>
    </source>
</evidence>
<evidence type="ECO:0000256" key="3">
    <source>
        <dbReference type="ARBA" id="ARBA00022452"/>
    </source>
</evidence>
<feature type="domain" description="TonB-dependent receptor plug" evidence="13">
    <location>
        <begin position="61"/>
        <end position="170"/>
    </location>
</feature>
<evidence type="ECO:0000256" key="6">
    <source>
        <dbReference type="ARBA" id="ARBA00022729"/>
    </source>
</evidence>
<dbReference type="GO" id="GO:0015344">
    <property type="term" value="F:siderophore uptake transmembrane transporter activity"/>
    <property type="evidence" value="ECO:0007669"/>
    <property type="project" value="TreeGrafter"/>
</dbReference>
<keyword evidence="5" id="KW-0812">Transmembrane</keyword>
<comment type="caution">
    <text evidence="14">The sequence shown here is derived from an EMBL/GenBank/DDBJ whole genome shotgun (WGS) entry which is preliminary data.</text>
</comment>
<evidence type="ECO:0000256" key="11">
    <source>
        <dbReference type="SAM" id="MobiDB-lite"/>
    </source>
</evidence>
<dbReference type="InterPro" id="IPR012910">
    <property type="entry name" value="Plug_dom"/>
</dbReference>
<dbReference type="Gene3D" id="2.170.130.10">
    <property type="entry name" value="TonB-dependent receptor, plug domain"/>
    <property type="match status" value="1"/>
</dbReference>
<dbReference type="Gene3D" id="2.40.170.20">
    <property type="entry name" value="TonB-dependent receptor, beta-barrel domain"/>
    <property type="match status" value="1"/>
</dbReference>
<dbReference type="Pfam" id="PF07715">
    <property type="entry name" value="Plug"/>
    <property type="match status" value="1"/>
</dbReference>
<gene>
    <name evidence="14" type="ORF">G0Q06_03365</name>
</gene>
<evidence type="ECO:0000256" key="12">
    <source>
        <dbReference type="SAM" id="SignalP"/>
    </source>
</evidence>
<name>A0A6B2LZ92_9BACT</name>
<keyword evidence="2" id="KW-0813">Transport</keyword>
<evidence type="ECO:0000256" key="7">
    <source>
        <dbReference type="ARBA" id="ARBA00023004"/>
    </source>
</evidence>
<keyword evidence="10" id="KW-0998">Cell outer membrane</keyword>
<dbReference type="AlphaFoldDB" id="A0A6B2LZ92"/>
<reference evidence="14 15" key="1">
    <citation type="submission" date="2020-02" db="EMBL/GenBank/DDBJ databases">
        <title>Albibacoteraceae fam. nov., the first described family within the subdivision 4 Verrucomicrobia.</title>
        <authorList>
            <person name="Xi F."/>
        </authorList>
    </citation>
    <scope>NUCLEOTIDE SEQUENCE [LARGE SCALE GENOMIC DNA]</scope>
    <source>
        <strain evidence="14 15">CK1056</strain>
    </source>
</reference>
<evidence type="ECO:0000256" key="4">
    <source>
        <dbReference type="ARBA" id="ARBA00022496"/>
    </source>
</evidence>
<comment type="subcellular location">
    <subcellularLocation>
        <location evidence="1">Cell outer membrane</location>
        <topology evidence="1">Multi-pass membrane protein</topology>
    </subcellularLocation>
</comment>
<dbReference type="SUPFAM" id="SSF56935">
    <property type="entry name" value="Porins"/>
    <property type="match status" value="1"/>
</dbReference>
<evidence type="ECO:0000256" key="1">
    <source>
        <dbReference type="ARBA" id="ARBA00004571"/>
    </source>
</evidence>
<feature type="signal peptide" evidence="12">
    <location>
        <begin position="1"/>
        <end position="20"/>
    </location>
</feature>